<name>A0A2C6L7W9_9APIC</name>
<dbReference type="EMBL" id="MIGC01001168">
    <property type="protein sequence ID" value="PHJ23363.1"/>
    <property type="molecule type" value="Genomic_DNA"/>
</dbReference>
<accession>A0A2C6L7W9</accession>
<reference evidence="1 2" key="1">
    <citation type="journal article" date="2017" name="Int. J. Parasitol.">
        <title>The genome of the protozoan parasite Cystoisospora suis and a reverse vaccinology approach to identify vaccine candidates.</title>
        <authorList>
            <person name="Palmieri N."/>
            <person name="Shrestha A."/>
            <person name="Ruttkowski B."/>
            <person name="Beck T."/>
            <person name="Vogl C."/>
            <person name="Tomley F."/>
            <person name="Blake D.P."/>
            <person name="Joachim A."/>
        </authorList>
    </citation>
    <scope>NUCLEOTIDE SEQUENCE [LARGE SCALE GENOMIC DNA]</scope>
    <source>
        <strain evidence="1 2">Wien I</strain>
    </source>
</reference>
<dbReference type="VEuPathDB" id="ToxoDB:CSUI_002785"/>
<organism evidence="1 2">
    <name type="scientific">Cystoisospora suis</name>
    <dbReference type="NCBI Taxonomy" id="483139"/>
    <lineage>
        <taxon>Eukaryota</taxon>
        <taxon>Sar</taxon>
        <taxon>Alveolata</taxon>
        <taxon>Apicomplexa</taxon>
        <taxon>Conoidasida</taxon>
        <taxon>Coccidia</taxon>
        <taxon>Eucoccidiorida</taxon>
        <taxon>Eimeriorina</taxon>
        <taxon>Sarcocystidae</taxon>
        <taxon>Cystoisospora</taxon>
    </lineage>
</organism>
<dbReference type="RefSeq" id="XP_067925039.1">
    <property type="nucleotide sequence ID" value="XM_068062984.1"/>
</dbReference>
<sequence>MLSFKVSPSIASNHPGSSFRNDRLSYHDLFLQGARSDPYRRLLVLRVEPLRRSLFDRFALQPGPVVPRTLPVPHRRWYVAPLLLLPSSLILFQRPPILPFPYLTLLVLSRSLLSFLSAPFDLFEAAEGGSRFFRHHLRLHHPYSLDQVRCFCLVFSHHQPVSSSPGSLHIFLPLYLSLP</sequence>
<evidence type="ECO:0000313" key="2">
    <source>
        <dbReference type="Proteomes" id="UP000221165"/>
    </source>
</evidence>
<dbReference type="Proteomes" id="UP000221165">
    <property type="component" value="Unassembled WGS sequence"/>
</dbReference>
<protein>
    <submittedName>
        <fullName evidence="1">Uncharacterized protein</fullName>
    </submittedName>
</protein>
<dbReference type="AlphaFoldDB" id="A0A2C6L7W9"/>
<gene>
    <name evidence="1" type="ORF">CSUI_002785</name>
</gene>
<keyword evidence="2" id="KW-1185">Reference proteome</keyword>
<evidence type="ECO:0000313" key="1">
    <source>
        <dbReference type="EMBL" id="PHJ23363.1"/>
    </source>
</evidence>
<dbReference type="GeneID" id="94426195"/>
<comment type="caution">
    <text evidence="1">The sequence shown here is derived from an EMBL/GenBank/DDBJ whole genome shotgun (WGS) entry which is preliminary data.</text>
</comment>
<proteinExistence type="predicted"/>